<evidence type="ECO:0000313" key="8">
    <source>
        <dbReference type="EMBL" id="KIL53410.1"/>
    </source>
</evidence>
<accession>A0A0C2RT49</accession>
<proteinExistence type="predicted"/>
<dbReference type="Pfam" id="PF13567">
    <property type="entry name" value="DUF4131"/>
    <property type="match status" value="1"/>
</dbReference>
<feature type="transmembrane region" description="Helical" evidence="6">
    <location>
        <begin position="322"/>
        <end position="340"/>
    </location>
</feature>
<dbReference type="InterPro" id="IPR052159">
    <property type="entry name" value="Competence_DNA_uptake"/>
</dbReference>
<feature type="transmembrane region" description="Helical" evidence="6">
    <location>
        <begin position="465"/>
        <end position="484"/>
    </location>
</feature>
<feature type="transmembrane region" description="Helical" evidence="6">
    <location>
        <begin position="221"/>
        <end position="243"/>
    </location>
</feature>
<dbReference type="Gene3D" id="3.60.15.10">
    <property type="entry name" value="Ribonuclease Z/Hydroxyacylglutathione hydrolase-like"/>
    <property type="match status" value="1"/>
</dbReference>
<dbReference type="SUPFAM" id="SSF56281">
    <property type="entry name" value="Metallo-hydrolase/oxidoreductase"/>
    <property type="match status" value="1"/>
</dbReference>
<keyword evidence="4 6" id="KW-1133">Transmembrane helix</keyword>
<dbReference type="Pfam" id="PF00753">
    <property type="entry name" value="Lactamase_B"/>
    <property type="match status" value="1"/>
</dbReference>
<dbReference type="PATRIC" id="fig|135826.4.peg.390"/>
<feature type="transmembrane region" description="Helical" evidence="6">
    <location>
        <begin position="255"/>
        <end position="275"/>
    </location>
</feature>
<dbReference type="EMBL" id="JXRQ01000008">
    <property type="protein sequence ID" value="KIL53410.1"/>
    <property type="molecule type" value="Genomic_DNA"/>
</dbReference>
<sequence length="751" mass="83769">MKILLYSAPAALTGAVGAYQPELIPILLLYFLFILFKSPGVLCILTSLCISIFFFLHTDHHLNSLTTTISADTKNLTLEIISPFTGSKSQRAEAVHKDEKLIIMIPEKHKSLVDRLPDSSQCLWTGELIRPSSAENFHAFDYRNYLYFQNIHWIFLAENVNSCEVSDQSVFEKLNMIRFKGIERTEYIFPSNNLGIANALLFGDRSKMEDEQVRMYQRLGVIHLLAISGMHVGMITLLIWLTGLRLGLTKETVRLGMFMILPLYTVMAGAAPPVLRATGMVLLGLCLQYLFIRLPLVHILCTVFMIHLFLFPLELIQAGFQLSYVVSFALACSSGLILRFKHKSVSLLAVTAIAQLSALPIILWHFYELSLSSFIVNMFYVPLYTMIILPTFILIYLVSFLSMDAAVLLASFPSLIIHHTENISAVISDIRFSVLITGKPGLVKTVILIIFCYLILYFSERKKQLHSIISTVLLIGTMTVAPYISSRGSITFINVGQGDSVLIQLPYKQGNILIDTGGQVQFGEADSDYSVGQNIVLPYLKSMGVSKIDLMILTHHDWDHIGGAADLSKELYISEVWTSAGSTEKEEMKELLHTLQAQQTPVKEISETLSWQAGNAEFTLLVPGENYEGNDASLILSAEAGGKKWLFTGDIGENTEIALMEQFDDIDVLKVAHHGSNSSTIQAFLEKVKPETAIISAGKDNMYGHPHTDVLKRLQTAGSQVYITAEHGAIRYIFEGHHGTFEHALPYDNKK</sequence>
<dbReference type="PANTHER" id="PTHR30619">
    <property type="entry name" value="DNA INTERNALIZATION/COMPETENCE PROTEIN COMEC/REC2"/>
    <property type="match status" value="1"/>
</dbReference>
<evidence type="ECO:0000256" key="3">
    <source>
        <dbReference type="ARBA" id="ARBA00022692"/>
    </source>
</evidence>
<dbReference type="PANTHER" id="PTHR30619:SF1">
    <property type="entry name" value="RECOMBINATION PROTEIN 2"/>
    <property type="match status" value="1"/>
</dbReference>
<dbReference type="SMART" id="SM00849">
    <property type="entry name" value="Lactamase_B"/>
    <property type="match status" value="1"/>
</dbReference>
<dbReference type="GO" id="GO:0005886">
    <property type="term" value="C:plasma membrane"/>
    <property type="evidence" value="ECO:0007669"/>
    <property type="project" value="UniProtKB-SubCell"/>
</dbReference>
<evidence type="ECO:0000256" key="4">
    <source>
        <dbReference type="ARBA" id="ARBA00022989"/>
    </source>
</evidence>
<keyword evidence="9" id="KW-1185">Reference proteome</keyword>
<feature type="transmembrane region" description="Helical" evidence="6">
    <location>
        <begin position="347"/>
        <end position="367"/>
    </location>
</feature>
<evidence type="ECO:0000256" key="1">
    <source>
        <dbReference type="ARBA" id="ARBA00004651"/>
    </source>
</evidence>
<dbReference type="InterPro" id="IPR025405">
    <property type="entry name" value="DUF4131"/>
</dbReference>
<name>A0A0C2RT49_9BACL</name>
<comment type="subcellular location">
    <subcellularLocation>
        <location evidence="1">Cell membrane</location>
        <topology evidence="1">Multi-pass membrane protein</topology>
    </subcellularLocation>
</comment>
<dbReference type="InterPro" id="IPR001279">
    <property type="entry name" value="Metallo-B-lactamas"/>
</dbReference>
<evidence type="ECO:0000256" key="5">
    <source>
        <dbReference type="ARBA" id="ARBA00023136"/>
    </source>
</evidence>
<reference evidence="8 9" key="1">
    <citation type="submission" date="2015-01" db="EMBL/GenBank/DDBJ databases">
        <title>Genome sequence of Jeotgalibacillus alimentarius.</title>
        <authorList>
            <person name="Goh K.M."/>
            <person name="Chan K.-G."/>
            <person name="Yaakop A.S."/>
            <person name="Ee R."/>
            <person name="Gan H.M."/>
            <person name="Chan C.S."/>
        </authorList>
    </citation>
    <scope>NUCLEOTIDE SEQUENCE [LARGE SCALE GENOMIC DNA]</scope>
    <source>
        <strain evidence="8 9">YKJ-13</strain>
    </source>
</reference>
<feature type="transmembrane region" description="Helical" evidence="6">
    <location>
        <begin position="441"/>
        <end position="459"/>
    </location>
</feature>
<dbReference type="Pfam" id="PF03772">
    <property type="entry name" value="Competence"/>
    <property type="match status" value="1"/>
</dbReference>
<dbReference type="STRING" id="135826.KP77_03860"/>
<dbReference type="InterPro" id="IPR004797">
    <property type="entry name" value="Competence_ComEC/Rec2"/>
</dbReference>
<evidence type="ECO:0000259" key="7">
    <source>
        <dbReference type="SMART" id="SM00849"/>
    </source>
</evidence>
<dbReference type="InterPro" id="IPR004477">
    <property type="entry name" value="ComEC_N"/>
</dbReference>
<dbReference type="AlphaFoldDB" id="A0A0C2RT49"/>
<protein>
    <recommendedName>
        <fullName evidence="7">Metallo-beta-lactamase domain-containing protein</fullName>
    </recommendedName>
</protein>
<dbReference type="InterPro" id="IPR035681">
    <property type="entry name" value="ComA-like_MBL"/>
</dbReference>
<feature type="transmembrane region" description="Helical" evidence="6">
    <location>
        <begin position="28"/>
        <end position="56"/>
    </location>
</feature>
<feature type="domain" description="Metallo-beta-lactamase" evidence="7">
    <location>
        <begin position="497"/>
        <end position="699"/>
    </location>
</feature>
<organism evidence="8 9">
    <name type="scientific">Jeotgalibacillus alimentarius</name>
    <dbReference type="NCBI Taxonomy" id="135826"/>
    <lineage>
        <taxon>Bacteria</taxon>
        <taxon>Bacillati</taxon>
        <taxon>Bacillota</taxon>
        <taxon>Bacilli</taxon>
        <taxon>Bacillales</taxon>
        <taxon>Caryophanaceae</taxon>
        <taxon>Jeotgalibacillus</taxon>
    </lineage>
</organism>
<keyword evidence="5 6" id="KW-0472">Membrane</keyword>
<feature type="transmembrane region" description="Helical" evidence="6">
    <location>
        <begin position="379"/>
        <end position="401"/>
    </location>
</feature>
<dbReference type="GO" id="GO:0030420">
    <property type="term" value="P:establishment of competence for transformation"/>
    <property type="evidence" value="ECO:0007669"/>
    <property type="project" value="InterPro"/>
</dbReference>
<dbReference type="NCBIfam" id="TIGR00360">
    <property type="entry name" value="ComEC_N-term"/>
    <property type="match status" value="1"/>
</dbReference>
<keyword evidence="2" id="KW-1003">Cell membrane</keyword>
<keyword evidence="3 6" id="KW-0812">Transmembrane</keyword>
<dbReference type="NCBIfam" id="TIGR00361">
    <property type="entry name" value="ComEC_Rec2"/>
    <property type="match status" value="1"/>
</dbReference>
<dbReference type="Proteomes" id="UP000031950">
    <property type="component" value="Unassembled WGS sequence"/>
</dbReference>
<evidence type="ECO:0000256" key="2">
    <source>
        <dbReference type="ARBA" id="ARBA00022475"/>
    </source>
</evidence>
<feature type="transmembrane region" description="Helical" evidence="6">
    <location>
        <begin position="287"/>
        <end position="310"/>
    </location>
</feature>
<dbReference type="CDD" id="cd07731">
    <property type="entry name" value="ComA-like_MBL-fold"/>
    <property type="match status" value="1"/>
</dbReference>
<dbReference type="InterPro" id="IPR036866">
    <property type="entry name" value="RibonucZ/Hydroxyglut_hydro"/>
</dbReference>
<evidence type="ECO:0000256" key="6">
    <source>
        <dbReference type="SAM" id="Phobius"/>
    </source>
</evidence>
<gene>
    <name evidence="8" type="ORF">KP77_03860</name>
</gene>
<evidence type="ECO:0000313" key="9">
    <source>
        <dbReference type="Proteomes" id="UP000031950"/>
    </source>
</evidence>
<comment type="caution">
    <text evidence="8">The sequence shown here is derived from an EMBL/GenBank/DDBJ whole genome shotgun (WGS) entry which is preliminary data.</text>
</comment>